<dbReference type="Proteomes" id="UP000824260">
    <property type="component" value="Unassembled WGS sequence"/>
</dbReference>
<dbReference type="InterPro" id="IPR029052">
    <property type="entry name" value="Metallo-depent_PP-like"/>
</dbReference>
<dbReference type="Pfam" id="PF00149">
    <property type="entry name" value="Metallophos"/>
    <property type="match status" value="1"/>
</dbReference>
<dbReference type="InterPro" id="IPR004843">
    <property type="entry name" value="Calcineurin-like_PHP"/>
</dbReference>
<organism evidence="2 3">
    <name type="scientific">Candidatus Pullichristensenella stercorigallinarum</name>
    <dbReference type="NCBI Taxonomy" id="2840909"/>
    <lineage>
        <taxon>Bacteria</taxon>
        <taxon>Bacillati</taxon>
        <taxon>Bacillota</taxon>
        <taxon>Clostridia</taxon>
        <taxon>Candidatus Pullichristensenella</taxon>
    </lineage>
</organism>
<proteinExistence type="predicted"/>
<dbReference type="SUPFAM" id="SSF56300">
    <property type="entry name" value="Metallo-dependent phosphatases"/>
    <property type="match status" value="1"/>
</dbReference>
<protein>
    <submittedName>
        <fullName evidence="2">Metallophosphoesterase family protein</fullName>
    </submittedName>
</protein>
<evidence type="ECO:0000313" key="2">
    <source>
        <dbReference type="EMBL" id="HIQ82519.1"/>
    </source>
</evidence>
<dbReference type="AlphaFoldDB" id="A0A9D1CWR0"/>
<sequence length="250" mass="26949">MGKFFTPPRRFVSRACGEGLEIVRHAVPCAALDGLKLAFFSDIHASPRFSDAALEALFARVDALGADIICIGGDFAEDAESLERLSRALPLLRPRLGIYACMGNNDSEIAGFAQLVRGHVRLLVNESVLVEGLRLGGVDERRHGHPRPETVFPRGEACPRVLLSHYPVAHDFGSGAKPDLQLSGHTHGGQFCILGISPYTFLFEPFSHAWISGECTLGGVKTIVSNGIGMSRVSLRVGAPPQAHLIAFEK</sequence>
<dbReference type="InterPro" id="IPR051158">
    <property type="entry name" value="Metallophosphoesterase_sf"/>
</dbReference>
<name>A0A9D1CWR0_9FIRM</name>
<reference evidence="2" key="1">
    <citation type="submission" date="2020-10" db="EMBL/GenBank/DDBJ databases">
        <authorList>
            <person name="Gilroy R."/>
        </authorList>
    </citation>
    <scope>NUCLEOTIDE SEQUENCE</scope>
    <source>
        <strain evidence="2">ChiSjej6B24-2974</strain>
    </source>
</reference>
<gene>
    <name evidence="2" type="ORF">IAA52_05395</name>
</gene>
<reference evidence="2" key="2">
    <citation type="journal article" date="2021" name="PeerJ">
        <title>Extensive microbial diversity within the chicken gut microbiome revealed by metagenomics and culture.</title>
        <authorList>
            <person name="Gilroy R."/>
            <person name="Ravi A."/>
            <person name="Getino M."/>
            <person name="Pursley I."/>
            <person name="Horton D.L."/>
            <person name="Alikhan N.F."/>
            <person name="Baker D."/>
            <person name="Gharbi K."/>
            <person name="Hall N."/>
            <person name="Watson M."/>
            <person name="Adriaenssens E.M."/>
            <person name="Foster-Nyarko E."/>
            <person name="Jarju S."/>
            <person name="Secka A."/>
            <person name="Antonio M."/>
            <person name="Oren A."/>
            <person name="Chaudhuri R.R."/>
            <person name="La Ragione R."/>
            <person name="Hildebrand F."/>
            <person name="Pallen M.J."/>
        </authorList>
    </citation>
    <scope>NUCLEOTIDE SEQUENCE</scope>
    <source>
        <strain evidence="2">ChiSjej6B24-2974</strain>
    </source>
</reference>
<dbReference type="PANTHER" id="PTHR31302">
    <property type="entry name" value="TRANSMEMBRANE PROTEIN WITH METALLOPHOSPHOESTERASE DOMAIN-RELATED"/>
    <property type="match status" value="1"/>
</dbReference>
<comment type="caution">
    <text evidence="2">The sequence shown here is derived from an EMBL/GenBank/DDBJ whole genome shotgun (WGS) entry which is preliminary data.</text>
</comment>
<evidence type="ECO:0000313" key="3">
    <source>
        <dbReference type="Proteomes" id="UP000824260"/>
    </source>
</evidence>
<dbReference type="EMBL" id="DVFZ01000051">
    <property type="protein sequence ID" value="HIQ82519.1"/>
    <property type="molecule type" value="Genomic_DNA"/>
</dbReference>
<accession>A0A9D1CWR0</accession>
<dbReference type="Gene3D" id="3.60.21.10">
    <property type="match status" value="1"/>
</dbReference>
<dbReference type="PANTHER" id="PTHR31302:SF0">
    <property type="entry name" value="TRANSMEMBRANE PROTEIN WITH METALLOPHOSPHOESTERASE DOMAIN"/>
    <property type="match status" value="1"/>
</dbReference>
<evidence type="ECO:0000259" key="1">
    <source>
        <dbReference type="Pfam" id="PF00149"/>
    </source>
</evidence>
<dbReference type="GO" id="GO:0016787">
    <property type="term" value="F:hydrolase activity"/>
    <property type="evidence" value="ECO:0007669"/>
    <property type="project" value="InterPro"/>
</dbReference>
<feature type="domain" description="Calcineurin-like phosphoesterase" evidence="1">
    <location>
        <begin position="36"/>
        <end position="188"/>
    </location>
</feature>